<evidence type="ECO:0000256" key="7">
    <source>
        <dbReference type="ARBA" id="ARBA00022777"/>
    </source>
</evidence>
<dbReference type="GO" id="GO:0004673">
    <property type="term" value="F:protein histidine kinase activity"/>
    <property type="evidence" value="ECO:0007669"/>
    <property type="project" value="UniProtKB-EC"/>
</dbReference>
<comment type="caution">
    <text evidence="12">The sequence shown here is derived from an EMBL/GenBank/DDBJ whole genome shotgun (WGS) entry which is preliminary data.</text>
</comment>
<evidence type="ECO:0000256" key="4">
    <source>
        <dbReference type="ARBA" id="ARBA00022553"/>
    </source>
</evidence>
<protein>
    <recommendedName>
        <fullName evidence="3">histidine kinase</fullName>
        <ecNumber evidence="3">2.7.13.3</ecNumber>
    </recommendedName>
</protein>
<dbReference type="GO" id="GO:0007165">
    <property type="term" value="P:signal transduction"/>
    <property type="evidence" value="ECO:0007669"/>
    <property type="project" value="InterPro"/>
</dbReference>
<gene>
    <name evidence="12" type="ORF">EDC22_10898</name>
</gene>
<keyword evidence="5" id="KW-0808">Transferase</keyword>
<evidence type="ECO:0000256" key="9">
    <source>
        <dbReference type="SAM" id="Phobius"/>
    </source>
</evidence>
<dbReference type="PROSITE" id="PS50885">
    <property type="entry name" value="HAMP"/>
    <property type="match status" value="1"/>
</dbReference>
<evidence type="ECO:0000256" key="5">
    <source>
        <dbReference type="ARBA" id="ARBA00022679"/>
    </source>
</evidence>
<dbReference type="Proteomes" id="UP000295678">
    <property type="component" value="Unassembled WGS sequence"/>
</dbReference>
<dbReference type="PROSITE" id="PS50109">
    <property type="entry name" value="HIS_KIN"/>
    <property type="match status" value="1"/>
</dbReference>
<evidence type="ECO:0000256" key="1">
    <source>
        <dbReference type="ARBA" id="ARBA00000085"/>
    </source>
</evidence>
<feature type="transmembrane region" description="Helical" evidence="9">
    <location>
        <begin position="170"/>
        <end position="193"/>
    </location>
</feature>
<dbReference type="EC" id="2.7.13.3" evidence="3"/>
<comment type="subcellular location">
    <subcellularLocation>
        <location evidence="2">Membrane</location>
    </subcellularLocation>
</comment>
<evidence type="ECO:0000256" key="8">
    <source>
        <dbReference type="ARBA" id="ARBA00022840"/>
    </source>
</evidence>
<dbReference type="InterPro" id="IPR050980">
    <property type="entry name" value="2C_sensor_his_kinase"/>
</dbReference>
<evidence type="ECO:0000256" key="3">
    <source>
        <dbReference type="ARBA" id="ARBA00012438"/>
    </source>
</evidence>
<keyword evidence="6" id="KW-0547">Nucleotide-binding</keyword>
<dbReference type="InterPro" id="IPR003594">
    <property type="entry name" value="HATPase_dom"/>
</dbReference>
<keyword evidence="4" id="KW-0597">Phosphoprotein</keyword>
<sequence length="488" mass="53489">MPDTSVTDETPSTRRRGIGLSGKLLVLTILFVMICEVLIYVPSIANFRRGWLKDRLSAAQTAALVLEAAPDNMVPKELELELLRQVGAYTVAHKRSGTRRLLAISDMPPTVEASYDLREMRIPEEIRAAFETLAAHDGRTIRVVGEAPAGGEFIEIVMDEKPLRRAMLTYSINILTLSILISVFTAALVYLTLHRLLVRPMRQLTAAMVAFAEAPEDPTRIIQPLDRDDEIGIASRELARMQRQLVGTLNQKNRLAALGLAVSKINHDLRNMLASAQLVVDRVGEVQDPLVQRLAPKLVRTLDRAVNFCTNTLRYGSARESPPERRMLPLAPLVEEVGDTLELAADRKLAFVNAVPADLMIDADPEQLFRVLVNLTRNAVQAIESRGDESGHDMVRVSARRDGAVVTIEVADTGPGVPAKARRHLFEAFHGSVRPDGIGLGLAIAAELVQAHGGEILLAEGTLGATFRIEIPDRVVELKPRRGGRASA</sequence>
<dbReference type="PANTHER" id="PTHR44936:SF10">
    <property type="entry name" value="SENSOR PROTEIN RSTB"/>
    <property type="match status" value="1"/>
</dbReference>
<dbReference type="AlphaFoldDB" id="A0A4R3MBG6"/>
<dbReference type="SUPFAM" id="SSF55874">
    <property type="entry name" value="ATPase domain of HSP90 chaperone/DNA topoisomerase II/histidine kinase"/>
    <property type="match status" value="1"/>
</dbReference>
<keyword evidence="8" id="KW-0067">ATP-binding</keyword>
<dbReference type="SMART" id="SM00304">
    <property type="entry name" value="HAMP"/>
    <property type="match status" value="1"/>
</dbReference>
<evidence type="ECO:0000259" key="11">
    <source>
        <dbReference type="PROSITE" id="PS50885"/>
    </source>
</evidence>
<keyword evidence="9" id="KW-0812">Transmembrane</keyword>
<dbReference type="InterPro" id="IPR036890">
    <property type="entry name" value="HATPase_C_sf"/>
</dbReference>
<evidence type="ECO:0000256" key="6">
    <source>
        <dbReference type="ARBA" id="ARBA00022741"/>
    </source>
</evidence>
<dbReference type="Gene3D" id="3.30.565.10">
    <property type="entry name" value="Histidine kinase-like ATPase, C-terminal domain"/>
    <property type="match status" value="1"/>
</dbReference>
<dbReference type="Pfam" id="PF02518">
    <property type="entry name" value="HATPase_c"/>
    <property type="match status" value="1"/>
</dbReference>
<keyword evidence="7 12" id="KW-0418">Kinase</keyword>
<feature type="transmembrane region" description="Helical" evidence="9">
    <location>
        <begin position="24"/>
        <end position="45"/>
    </location>
</feature>
<dbReference type="PANTHER" id="PTHR44936">
    <property type="entry name" value="SENSOR PROTEIN CREC"/>
    <property type="match status" value="1"/>
</dbReference>
<dbReference type="GO" id="GO:0016020">
    <property type="term" value="C:membrane"/>
    <property type="evidence" value="ECO:0007669"/>
    <property type="project" value="UniProtKB-SubCell"/>
</dbReference>
<proteinExistence type="predicted"/>
<feature type="domain" description="HAMP" evidence="11">
    <location>
        <begin position="195"/>
        <end position="250"/>
    </location>
</feature>
<dbReference type="GO" id="GO:0005524">
    <property type="term" value="F:ATP binding"/>
    <property type="evidence" value="ECO:0007669"/>
    <property type="project" value="UniProtKB-KW"/>
</dbReference>
<evidence type="ECO:0000313" key="13">
    <source>
        <dbReference type="Proteomes" id="UP000295678"/>
    </source>
</evidence>
<keyword evidence="9" id="KW-1133">Transmembrane helix</keyword>
<dbReference type="EMBL" id="SMAK01000008">
    <property type="protein sequence ID" value="TCT08785.1"/>
    <property type="molecule type" value="Genomic_DNA"/>
</dbReference>
<dbReference type="Gene3D" id="6.10.340.10">
    <property type="match status" value="1"/>
</dbReference>
<dbReference type="SMART" id="SM00387">
    <property type="entry name" value="HATPase_c"/>
    <property type="match status" value="1"/>
</dbReference>
<evidence type="ECO:0000259" key="10">
    <source>
        <dbReference type="PROSITE" id="PS50109"/>
    </source>
</evidence>
<dbReference type="InterPro" id="IPR004358">
    <property type="entry name" value="Sig_transdc_His_kin-like_C"/>
</dbReference>
<dbReference type="InterPro" id="IPR005467">
    <property type="entry name" value="His_kinase_dom"/>
</dbReference>
<evidence type="ECO:0000313" key="12">
    <source>
        <dbReference type="EMBL" id="TCT08785.1"/>
    </source>
</evidence>
<accession>A0A4R3MBG6</accession>
<dbReference type="CDD" id="cd00075">
    <property type="entry name" value="HATPase"/>
    <property type="match status" value="1"/>
</dbReference>
<evidence type="ECO:0000256" key="2">
    <source>
        <dbReference type="ARBA" id="ARBA00004370"/>
    </source>
</evidence>
<dbReference type="InterPro" id="IPR003660">
    <property type="entry name" value="HAMP_dom"/>
</dbReference>
<comment type="catalytic activity">
    <reaction evidence="1">
        <text>ATP + protein L-histidine = ADP + protein N-phospho-L-histidine.</text>
        <dbReference type="EC" id="2.7.13.3"/>
    </reaction>
</comment>
<name>A0A4R3MBG6_9HYPH</name>
<keyword evidence="9" id="KW-0472">Membrane</keyword>
<organism evidence="12 13">
    <name type="scientific">Tepidamorphus gemmatus</name>
    <dbReference type="NCBI Taxonomy" id="747076"/>
    <lineage>
        <taxon>Bacteria</taxon>
        <taxon>Pseudomonadati</taxon>
        <taxon>Pseudomonadota</taxon>
        <taxon>Alphaproteobacteria</taxon>
        <taxon>Hyphomicrobiales</taxon>
        <taxon>Tepidamorphaceae</taxon>
        <taxon>Tepidamorphus</taxon>
    </lineage>
</organism>
<keyword evidence="13" id="KW-1185">Reference proteome</keyword>
<feature type="domain" description="Histidine kinase" evidence="10">
    <location>
        <begin position="264"/>
        <end position="475"/>
    </location>
</feature>
<dbReference type="PRINTS" id="PR00344">
    <property type="entry name" value="BCTRLSENSOR"/>
</dbReference>
<reference evidence="12 13" key="1">
    <citation type="submission" date="2019-03" db="EMBL/GenBank/DDBJ databases">
        <title>Genomic Encyclopedia of Type Strains, Phase IV (KMG-IV): sequencing the most valuable type-strain genomes for metagenomic binning, comparative biology and taxonomic classification.</title>
        <authorList>
            <person name="Goeker M."/>
        </authorList>
    </citation>
    <scope>NUCLEOTIDE SEQUENCE [LARGE SCALE GENOMIC DNA]</scope>
    <source>
        <strain evidence="12 13">DSM 19345</strain>
    </source>
</reference>